<sequence>MRGETAKAAGEALLRRLRRLVARAATVERSDRKQLLALIDDIETTRHGLLRECAAIEGEMKQATTRATAIGAYLRNSQAGRGRRHN</sequence>
<keyword evidence="2" id="KW-1185">Reference proteome</keyword>
<dbReference type="GeneID" id="32580145"/>
<name>A0A176YVY2_9BRAD</name>
<dbReference type="EMBL" id="LSEF01000091">
    <property type="protein sequence ID" value="OAF10946.1"/>
    <property type="molecule type" value="Genomic_DNA"/>
</dbReference>
<dbReference type="AlphaFoldDB" id="A0A176YVY2"/>
<reference evidence="1 2" key="1">
    <citation type="submission" date="2016-02" db="EMBL/GenBank/DDBJ databases">
        <title>Draft genome sequence of the strain BR 10247T Bradyrhizobium neotropicale isolated from nodules of Centrolobium paraense.</title>
        <authorList>
            <person name="Simoes-Araujo J.L."/>
            <person name="Barauna A.C."/>
            <person name="Silva K."/>
            <person name="Zilli J.E."/>
        </authorList>
    </citation>
    <scope>NUCLEOTIDE SEQUENCE [LARGE SCALE GENOMIC DNA]</scope>
    <source>
        <strain evidence="1 2">BR 10247</strain>
    </source>
</reference>
<evidence type="ECO:0000313" key="2">
    <source>
        <dbReference type="Proteomes" id="UP000077173"/>
    </source>
</evidence>
<protein>
    <submittedName>
        <fullName evidence="1">Uncharacterized protein</fullName>
    </submittedName>
</protein>
<accession>A0A176YVY2</accession>
<dbReference type="Proteomes" id="UP000077173">
    <property type="component" value="Unassembled WGS sequence"/>
</dbReference>
<comment type="caution">
    <text evidence="1">The sequence shown here is derived from an EMBL/GenBank/DDBJ whole genome shotgun (WGS) entry which is preliminary data.</text>
</comment>
<organism evidence="1 2">
    <name type="scientific">Bradyrhizobium neotropicale</name>
    <dbReference type="NCBI Taxonomy" id="1497615"/>
    <lineage>
        <taxon>Bacteria</taxon>
        <taxon>Pseudomonadati</taxon>
        <taxon>Pseudomonadota</taxon>
        <taxon>Alphaproteobacteria</taxon>
        <taxon>Hyphomicrobiales</taxon>
        <taxon>Nitrobacteraceae</taxon>
        <taxon>Bradyrhizobium</taxon>
    </lineage>
</organism>
<dbReference type="RefSeq" id="WP_027556719.1">
    <property type="nucleotide sequence ID" value="NZ_LSEF01000091.1"/>
</dbReference>
<evidence type="ECO:0000313" key="1">
    <source>
        <dbReference type="EMBL" id="OAF10946.1"/>
    </source>
</evidence>
<gene>
    <name evidence="1" type="ORF">AXW67_25205</name>
</gene>
<proteinExistence type="predicted"/>